<gene>
    <name evidence="3" type="ORF">AVDCRST_MAG27-525</name>
</gene>
<dbReference type="EMBL" id="CADCTD010000012">
    <property type="protein sequence ID" value="CAA9221626.1"/>
    <property type="molecule type" value="Genomic_DNA"/>
</dbReference>
<accession>A0A6J4HGK8</accession>
<evidence type="ECO:0000256" key="1">
    <source>
        <dbReference type="PROSITE-ProRule" id="PRU00169"/>
    </source>
</evidence>
<organism evidence="3">
    <name type="scientific">uncultured Craurococcus sp</name>
    <dbReference type="NCBI Taxonomy" id="1135998"/>
    <lineage>
        <taxon>Bacteria</taxon>
        <taxon>Pseudomonadati</taxon>
        <taxon>Pseudomonadota</taxon>
        <taxon>Alphaproteobacteria</taxon>
        <taxon>Acetobacterales</taxon>
        <taxon>Acetobacteraceae</taxon>
        <taxon>Craurococcus</taxon>
        <taxon>environmental samples</taxon>
    </lineage>
</organism>
<dbReference type="Gene3D" id="3.40.50.2300">
    <property type="match status" value="1"/>
</dbReference>
<sequence length="256" mass="26651">MAAGPGFPVLSAAVLVDFGRARAGDPRIRPLTLLLAGTAAADTAQLREGLEEAGHRCLLAADWTEAMGTVSRIPIDAMVQDLACPGARRFEGVKRLRGWPPPISRLLIVALAGEKEPRLETACLEAGFDAMISRPVAAEVLEAALRRLVVAHSPAEPLDAARRAALLEELGAEGRHARDEAALDEAAACIADIRALPALPDVQAAAARAAEIFASVGAIAAAAAAQAIEEEPDRRPVLLQPLVSAAVAAKMALRRG</sequence>
<protein>
    <recommendedName>
        <fullName evidence="2">Response regulatory domain-containing protein</fullName>
    </recommendedName>
</protein>
<dbReference type="GO" id="GO:0000160">
    <property type="term" value="P:phosphorelay signal transduction system"/>
    <property type="evidence" value="ECO:0007669"/>
    <property type="project" value="InterPro"/>
</dbReference>
<feature type="domain" description="Response regulatory" evidence="2">
    <location>
        <begin position="32"/>
        <end position="149"/>
    </location>
</feature>
<dbReference type="InterPro" id="IPR001789">
    <property type="entry name" value="Sig_transdc_resp-reg_receiver"/>
</dbReference>
<dbReference type="PROSITE" id="PS50110">
    <property type="entry name" value="RESPONSE_REGULATORY"/>
    <property type="match status" value="1"/>
</dbReference>
<dbReference type="AlphaFoldDB" id="A0A6J4HGK8"/>
<dbReference type="SUPFAM" id="SSF52172">
    <property type="entry name" value="CheY-like"/>
    <property type="match status" value="1"/>
</dbReference>
<name>A0A6J4HGK8_9PROT</name>
<feature type="modified residue" description="4-aspartylphosphate" evidence="1">
    <location>
        <position position="81"/>
    </location>
</feature>
<evidence type="ECO:0000313" key="3">
    <source>
        <dbReference type="EMBL" id="CAA9221626.1"/>
    </source>
</evidence>
<evidence type="ECO:0000259" key="2">
    <source>
        <dbReference type="PROSITE" id="PS50110"/>
    </source>
</evidence>
<dbReference type="SMART" id="SM00448">
    <property type="entry name" value="REC"/>
    <property type="match status" value="1"/>
</dbReference>
<reference evidence="3" key="1">
    <citation type="submission" date="2020-02" db="EMBL/GenBank/DDBJ databases">
        <authorList>
            <person name="Meier V. D."/>
        </authorList>
    </citation>
    <scope>NUCLEOTIDE SEQUENCE</scope>
    <source>
        <strain evidence="3">AVDCRST_MAG27</strain>
    </source>
</reference>
<proteinExistence type="predicted"/>
<dbReference type="InterPro" id="IPR011006">
    <property type="entry name" value="CheY-like_superfamily"/>
</dbReference>
<keyword evidence="1" id="KW-0597">Phosphoprotein</keyword>